<feature type="region of interest" description="Disordered" evidence="7">
    <location>
        <begin position="12"/>
        <end position="33"/>
    </location>
</feature>
<keyword evidence="10" id="KW-1185">Reference proteome</keyword>
<dbReference type="GO" id="GO:0008270">
    <property type="term" value="F:zinc ion binding"/>
    <property type="evidence" value="ECO:0007669"/>
    <property type="project" value="UniProtKB-KW"/>
</dbReference>
<reference evidence="9 10" key="1">
    <citation type="journal article" date="2021" name="Hortic Res">
        <title>The domestication of Cucurbita argyrosperma as revealed by the genome of its wild relative.</title>
        <authorList>
            <person name="Barrera-Redondo J."/>
            <person name="Sanchez-de la Vega G."/>
            <person name="Aguirre-Liguori J.A."/>
            <person name="Castellanos-Morales G."/>
            <person name="Gutierrez-Guerrero Y.T."/>
            <person name="Aguirre-Dugua X."/>
            <person name="Aguirre-Planter E."/>
            <person name="Tenaillon M.I."/>
            <person name="Lira-Saade R."/>
            <person name="Eguiarte L.E."/>
        </authorList>
    </citation>
    <scope>NUCLEOTIDE SEQUENCE [LARGE SCALE GENOMIC DNA]</scope>
    <source>
        <strain evidence="9">JBR-2021</strain>
    </source>
</reference>
<dbReference type="PANTHER" id="PTHR47287:SF15">
    <property type="entry name" value="ZINC FINGER PROTEIN 3-LIKE"/>
    <property type="match status" value="1"/>
</dbReference>
<evidence type="ECO:0000256" key="4">
    <source>
        <dbReference type="ARBA" id="ARBA00022833"/>
    </source>
</evidence>
<keyword evidence="2" id="KW-0479">Metal-binding</keyword>
<evidence type="ECO:0000256" key="1">
    <source>
        <dbReference type="ARBA" id="ARBA00004123"/>
    </source>
</evidence>
<evidence type="ECO:0000256" key="5">
    <source>
        <dbReference type="ARBA" id="ARBA00023242"/>
    </source>
</evidence>
<proteinExistence type="predicted"/>
<keyword evidence="4" id="KW-0862">Zinc</keyword>
<feature type="non-terminal residue" evidence="9">
    <location>
        <position position="1"/>
    </location>
</feature>
<accession>A0AAV6P5D7</accession>
<dbReference type="GO" id="GO:0009788">
    <property type="term" value="P:negative regulation of abscisic acid-activated signaling pathway"/>
    <property type="evidence" value="ECO:0007669"/>
    <property type="project" value="InterPro"/>
</dbReference>
<protein>
    <submittedName>
        <fullName evidence="9">Zinc finger protein 1</fullName>
    </submittedName>
</protein>
<dbReference type="AlphaFoldDB" id="A0AAV6P5D7"/>
<evidence type="ECO:0000256" key="7">
    <source>
        <dbReference type="SAM" id="MobiDB-lite"/>
    </source>
</evidence>
<comment type="subcellular location">
    <subcellularLocation>
        <location evidence="1">Nucleus</location>
    </subcellularLocation>
</comment>
<dbReference type="Proteomes" id="UP000685013">
    <property type="component" value="Chromosome 1"/>
</dbReference>
<evidence type="ECO:0000256" key="3">
    <source>
        <dbReference type="ARBA" id="ARBA00022771"/>
    </source>
</evidence>
<dbReference type="EMBL" id="JAGKQH010000001">
    <property type="protein sequence ID" value="KAG6607668.1"/>
    <property type="molecule type" value="Genomic_DNA"/>
</dbReference>
<feature type="domain" description="C2H2-type" evidence="8">
    <location>
        <begin position="66"/>
        <end position="93"/>
    </location>
</feature>
<organism evidence="9 10">
    <name type="scientific">Cucurbita argyrosperma subsp. sororia</name>
    <dbReference type="NCBI Taxonomy" id="37648"/>
    <lineage>
        <taxon>Eukaryota</taxon>
        <taxon>Viridiplantae</taxon>
        <taxon>Streptophyta</taxon>
        <taxon>Embryophyta</taxon>
        <taxon>Tracheophyta</taxon>
        <taxon>Spermatophyta</taxon>
        <taxon>Magnoliopsida</taxon>
        <taxon>eudicotyledons</taxon>
        <taxon>Gunneridae</taxon>
        <taxon>Pentapetalae</taxon>
        <taxon>rosids</taxon>
        <taxon>fabids</taxon>
        <taxon>Cucurbitales</taxon>
        <taxon>Cucurbitaceae</taxon>
        <taxon>Cucurbiteae</taxon>
        <taxon>Cucurbita</taxon>
    </lineage>
</organism>
<dbReference type="PROSITE" id="PS00028">
    <property type="entry name" value="ZINC_FINGER_C2H2_1"/>
    <property type="match status" value="1"/>
</dbReference>
<dbReference type="InterPro" id="IPR013087">
    <property type="entry name" value="Znf_C2H2_type"/>
</dbReference>
<dbReference type="PANTHER" id="PTHR47287">
    <property type="entry name" value="C2H2 AND C2HC ZINC FINGERS SUPERFAMILY PROTEIN"/>
    <property type="match status" value="1"/>
</dbReference>
<dbReference type="InterPro" id="IPR044246">
    <property type="entry name" value="ZFP3-like"/>
</dbReference>
<dbReference type="GO" id="GO:0005634">
    <property type="term" value="C:nucleus"/>
    <property type="evidence" value="ECO:0007669"/>
    <property type="project" value="UniProtKB-SubCell"/>
</dbReference>
<evidence type="ECO:0000256" key="2">
    <source>
        <dbReference type="ARBA" id="ARBA00022723"/>
    </source>
</evidence>
<evidence type="ECO:0000313" key="10">
    <source>
        <dbReference type="Proteomes" id="UP000685013"/>
    </source>
</evidence>
<evidence type="ECO:0000256" key="6">
    <source>
        <dbReference type="PROSITE-ProRule" id="PRU00042"/>
    </source>
</evidence>
<gene>
    <name evidence="9" type="primary">ZFP1-7</name>
    <name evidence="9" type="ORF">SDJN03_01010</name>
</gene>
<comment type="caution">
    <text evidence="9">The sequence shown here is derived from an EMBL/GenBank/DDBJ whole genome shotgun (WGS) entry which is preliminary data.</text>
</comment>
<keyword evidence="3 6" id="KW-0863">Zinc-finger</keyword>
<keyword evidence="5" id="KW-0539">Nucleus</keyword>
<evidence type="ECO:0000313" key="9">
    <source>
        <dbReference type="EMBL" id="KAG6607668.1"/>
    </source>
</evidence>
<evidence type="ECO:0000259" key="8">
    <source>
        <dbReference type="PROSITE" id="PS50157"/>
    </source>
</evidence>
<name>A0AAV6P5D7_9ROSI</name>
<sequence>MSLFTNSQWLLQQDSQTETKQSPKDKSHQPFTLNLCPNNDNDLEELNLIDIFGHACKEEAAEPRVFSCNYCQRKFFSSQALGGHQNAHSRERKLAKAGFEDPFHGSYRSSFGVQTNSMVLRKFYRKHGRGELVRGSFRSWRGGWKASAVDVGLWHEQYSKSTKRNESLELECLDLSLKL</sequence>
<dbReference type="PROSITE" id="PS50157">
    <property type="entry name" value="ZINC_FINGER_C2H2_2"/>
    <property type="match status" value="1"/>
</dbReference>